<name>A0A1I6GM33_9RHOB</name>
<dbReference type="AlphaFoldDB" id="A0A1I6GM33"/>
<reference evidence="2" key="1">
    <citation type="submission" date="2016-10" db="EMBL/GenBank/DDBJ databases">
        <authorList>
            <person name="Varghese N."/>
            <person name="Submissions S."/>
        </authorList>
    </citation>
    <scope>NUCLEOTIDE SEQUENCE [LARGE SCALE GENOMIC DNA]</scope>
    <source>
        <strain evidence="2">DSM 26879</strain>
    </source>
</reference>
<evidence type="ECO:0000313" key="1">
    <source>
        <dbReference type="EMBL" id="SFR43240.1"/>
    </source>
</evidence>
<evidence type="ECO:0000313" key="2">
    <source>
        <dbReference type="Proteomes" id="UP000199478"/>
    </source>
</evidence>
<gene>
    <name evidence="1" type="ORF">SAMN04488005_1880</name>
</gene>
<accession>A0A1I6GM33</accession>
<protein>
    <submittedName>
        <fullName evidence="1">Uncharacterized protein</fullName>
    </submittedName>
</protein>
<dbReference type="Proteomes" id="UP000199478">
    <property type="component" value="Unassembled WGS sequence"/>
</dbReference>
<sequence>MHRHVSGDALCSEDGVNLCVDTNQKSVFHNLLTCNSRQHDSVDHMDHTI</sequence>
<organism evidence="1 2">
    <name type="scientific">Yoonia tamlensis</name>
    <dbReference type="NCBI Taxonomy" id="390270"/>
    <lineage>
        <taxon>Bacteria</taxon>
        <taxon>Pseudomonadati</taxon>
        <taxon>Pseudomonadota</taxon>
        <taxon>Alphaproteobacteria</taxon>
        <taxon>Rhodobacterales</taxon>
        <taxon>Paracoccaceae</taxon>
        <taxon>Yoonia</taxon>
    </lineage>
</organism>
<keyword evidence="2" id="KW-1185">Reference proteome</keyword>
<proteinExistence type="predicted"/>
<dbReference type="EMBL" id="FOYP01000001">
    <property type="protein sequence ID" value="SFR43240.1"/>
    <property type="molecule type" value="Genomic_DNA"/>
</dbReference>